<keyword evidence="3" id="KW-1133">Transmembrane helix</keyword>
<organism evidence="4 5">
    <name type="scientific">Rhizobium alvei</name>
    <dbReference type="NCBI Taxonomy" id="1132659"/>
    <lineage>
        <taxon>Bacteria</taxon>
        <taxon>Pseudomonadati</taxon>
        <taxon>Pseudomonadota</taxon>
        <taxon>Alphaproteobacteria</taxon>
        <taxon>Hyphomicrobiales</taxon>
        <taxon>Rhizobiaceae</taxon>
        <taxon>Rhizobium/Agrobacterium group</taxon>
        <taxon>Rhizobium</taxon>
    </lineage>
</organism>
<proteinExistence type="inferred from homology"/>
<gene>
    <name evidence="4" type="ORF">Q4481_02255</name>
</gene>
<dbReference type="PANTHER" id="PTHR34295:SF1">
    <property type="entry name" value="BIOTIN TRANSPORTER BIOY"/>
    <property type="match status" value="1"/>
</dbReference>
<dbReference type="EMBL" id="JAUOZU010000001">
    <property type="protein sequence ID" value="MDO6962760.1"/>
    <property type="molecule type" value="Genomic_DNA"/>
</dbReference>
<feature type="transmembrane region" description="Helical" evidence="3">
    <location>
        <begin position="97"/>
        <end position="116"/>
    </location>
</feature>
<feature type="transmembrane region" description="Helical" evidence="3">
    <location>
        <begin position="54"/>
        <end position="77"/>
    </location>
</feature>
<comment type="caution">
    <text evidence="4">The sequence shown here is derived from an EMBL/GenBank/DDBJ whole genome shotgun (WGS) entry which is preliminary data.</text>
</comment>
<reference evidence="4" key="2">
    <citation type="submission" date="2023-07" db="EMBL/GenBank/DDBJ databases">
        <authorList>
            <person name="Shen H."/>
        </authorList>
    </citation>
    <scope>NUCLEOTIDE SEQUENCE</scope>
    <source>
        <strain evidence="4">TNR-22</strain>
    </source>
</reference>
<sequence length="198" mass="20329">MANLTLNQGAQTLDTMLGSTLARKAAIAVGGSLFLAALSQIAIGWPVPTTLQTLAVILIGLTCGFRLAMATVGLYLIEGALGLPVFAQFKSLMPLGPSAGYLVGFFFQAAIIGYLVDRGFARGFIGAAIAVVIGEVVMFSCGVAWLSTFMGQPTLVENLSAAFTVGVVPFIAIDLVKAALAIVIARGALSGIAHLVRG</sequence>
<dbReference type="PANTHER" id="PTHR34295">
    <property type="entry name" value="BIOTIN TRANSPORTER BIOY"/>
    <property type="match status" value="1"/>
</dbReference>
<comment type="subcellular location">
    <subcellularLocation>
        <location evidence="2">Cell membrane</location>
        <topology evidence="2">Multi-pass membrane protein</topology>
    </subcellularLocation>
</comment>
<evidence type="ECO:0000313" key="4">
    <source>
        <dbReference type="EMBL" id="MDO6962760.1"/>
    </source>
</evidence>
<keyword evidence="2" id="KW-1003">Cell membrane</keyword>
<evidence type="ECO:0000256" key="1">
    <source>
        <dbReference type="ARBA" id="ARBA00010692"/>
    </source>
</evidence>
<reference evidence="4" key="1">
    <citation type="journal article" date="2015" name="Int. J. Syst. Evol. Microbiol.">
        <title>Rhizobium alvei sp. nov., isolated from a freshwater river.</title>
        <authorList>
            <person name="Sheu S.Y."/>
            <person name="Huang H.W."/>
            <person name="Young C.C."/>
            <person name="Chen W.M."/>
        </authorList>
    </citation>
    <scope>NUCLEOTIDE SEQUENCE</scope>
    <source>
        <strain evidence="4">TNR-22</strain>
    </source>
</reference>
<name>A0ABT8YGF5_9HYPH</name>
<keyword evidence="2" id="KW-0813">Transport</keyword>
<keyword evidence="3" id="KW-0812">Transmembrane</keyword>
<dbReference type="InterPro" id="IPR003784">
    <property type="entry name" value="BioY"/>
</dbReference>
<dbReference type="Proteomes" id="UP001174932">
    <property type="component" value="Unassembled WGS sequence"/>
</dbReference>
<feature type="transmembrane region" description="Helical" evidence="3">
    <location>
        <begin position="25"/>
        <end position="47"/>
    </location>
</feature>
<dbReference type="Gene3D" id="1.10.1760.20">
    <property type="match status" value="1"/>
</dbReference>
<dbReference type="PIRSF" id="PIRSF016661">
    <property type="entry name" value="BioY"/>
    <property type="match status" value="1"/>
</dbReference>
<accession>A0ABT8YGF5</accession>
<evidence type="ECO:0000256" key="2">
    <source>
        <dbReference type="PIRNR" id="PIRNR016661"/>
    </source>
</evidence>
<dbReference type="RefSeq" id="WP_304374635.1">
    <property type="nucleotide sequence ID" value="NZ_JAUOZU010000001.1"/>
</dbReference>
<comment type="similarity">
    <text evidence="1 2">Belongs to the BioY family.</text>
</comment>
<keyword evidence="2 3" id="KW-0472">Membrane</keyword>
<evidence type="ECO:0000313" key="5">
    <source>
        <dbReference type="Proteomes" id="UP001174932"/>
    </source>
</evidence>
<evidence type="ECO:0000256" key="3">
    <source>
        <dbReference type="SAM" id="Phobius"/>
    </source>
</evidence>
<dbReference type="Pfam" id="PF02632">
    <property type="entry name" value="BioY"/>
    <property type="match status" value="1"/>
</dbReference>
<protein>
    <recommendedName>
        <fullName evidence="2">Biotin transporter</fullName>
    </recommendedName>
</protein>
<feature type="transmembrane region" description="Helical" evidence="3">
    <location>
        <begin position="159"/>
        <end position="185"/>
    </location>
</feature>
<feature type="transmembrane region" description="Helical" evidence="3">
    <location>
        <begin position="123"/>
        <end position="147"/>
    </location>
</feature>
<keyword evidence="5" id="KW-1185">Reference proteome</keyword>